<gene>
    <name evidence="1" type="ORF">WF834_12075</name>
</gene>
<keyword evidence="1" id="KW-0808">Transferase</keyword>
<dbReference type="EMBL" id="JBBFGL010000014">
    <property type="protein sequence ID" value="MEJ5196890.1"/>
    <property type="molecule type" value="Genomic_DNA"/>
</dbReference>
<dbReference type="Gene3D" id="3.40.50.300">
    <property type="entry name" value="P-loop containing nucleotide triphosphate hydrolases"/>
    <property type="match status" value="1"/>
</dbReference>
<dbReference type="RefSeq" id="WP_339396111.1">
    <property type="nucleotide sequence ID" value="NZ_JBBFGL010000014.1"/>
</dbReference>
<organism evidence="1 2">
    <name type="scientific">Faecalibacterium wellingii</name>
    <dbReference type="NCBI Taxonomy" id="2929491"/>
    <lineage>
        <taxon>Bacteria</taxon>
        <taxon>Bacillati</taxon>
        <taxon>Bacillota</taxon>
        <taxon>Clostridia</taxon>
        <taxon>Eubacteriales</taxon>
        <taxon>Oscillospiraceae</taxon>
        <taxon>Faecalibacterium</taxon>
    </lineage>
</organism>
<dbReference type="AlphaFoldDB" id="A0AB35YC25"/>
<comment type="caution">
    <text evidence="1">The sequence shown here is derived from an EMBL/GenBank/DDBJ whole genome shotgun (WGS) entry which is preliminary data.</text>
</comment>
<dbReference type="GO" id="GO:0016301">
    <property type="term" value="F:kinase activity"/>
    <property type="evidence" value="ECO:0007669"/>
    <property type="project" value="UniProtKB-KW"/>
</dbReference>
<proteinExistence type="predicted"/>
<reference evidence="1" key="1">
    <citation type="submission" date="2024-03" db="EMBL/GenBank/DDBJ databases">
        <authorList>
            <person name="Plomp N."/>
            <person name="Harmsen H.J."/>
        </authorList>
    </citation>
    <scope>NUCLEOTIDE SEQUENCE</scope>
    <source>
        <strain evidence="1">HTF-128</strain>
    </source>
</reference>
<evidence type="ECO:0000313" key="1">
    <source>
        <dbReference type="EMBL" id="MEJ5196890.1"/>
    </source>
</evidence>
<dbReference type="SUPFAM" id="SSF52540">
    <property type="entry name" value="P-loop containing nucleoside triphosphate hydrolases"/>
    <property type="match status" value="1"/>
</dbReference>
<protein>
    <submittedName>
        <fullName evidence="1">Uridine kinase</fullName>
    </submittedName>
</protein>
<name>A0AB35YC25_9FIRM</name>
<dbReference type="InterPro" id="IPR027417">
    <property type="entry name" value="P-loop_NTPase"/>
</dbReference>
<accession>A0AB35YC25</accession>
<evidence type="ECO:0000313" key="2">
    <source>
        <dbReference type="Proteomes" id="UP001373196"/>
    </source>
</evidence>
<dbReference type="Proteomes" id="UP001373196">
    <property type="component" value="Unassembled WGS sequence"/>
</dbReference>
<keyword evidence="1" id="KW-0418">Kinase</keyword>
<sequence>MAQNITPESLISILAAALAQKPTKPLVLALDGRCGSGKTTLADRLTRQFPASIVLHTDDFYLPPTQRVRGWEKTPCANMDLIRLRDEALRPAYESQPVLYRAYSCRAGAYQPVQELAPQPLVILEGSYSHHPLLAGYETLRVFVTCSREEQTRRLQAREGERYANFAARWIPLEEGYFAQYRIEETADLAVDTTGDDACAGMMCR</sequence>